<feature type="transmembrane region" description="Helical" evidence="1">
    <location>
        <begin position="62"/>
        <end position="82"/>
    </location>
</feature>
<dbReference type="RefSeq" id="WP_200085945.1">
    <property type="nucleotide sequence ID" value="NZ_CP054706.1"/>
</dbReference>
<dbReference type="EMBL" id="CP054706">
    <property type="protein sequence ID" value="QQK81519.1"/>
    <property type="molecule type" value="Genomic_DNA"/>
</dbReference>
<protein>
    <submittedName>
        <fullName evidence="2">Uncharacterized protein</fullName>
    </submittedName>
</protein>
<name>A0A7T6ZDJ4_9BACI</name>
<evidence type="ECO:0000313" key="3">
    <source>
        <dbReference type="Proteomes" id="UP000595349"/>
    </source>
</evidence>
<gene>
    <name evidence="2" type="ORF">HUG20_17440</name>
</gene>
<organism evidence="2 3">
    <name type="scientific">Salicibibacter cibi</name>
    <dbReference type="NCBI Taxonomy" id="2743001"/>
    <lineage>
        <taxon>Bacteria</taxon>
        <taxon>Bacillati</taxon>
        <taxon>Bacillota</taxon>
        <taxon>Bacilli</taxon>
        <taxon>Bacillales</taxon>
        <taxon>Bacillaceae</taxon>
        <taxon>Salicibibacter</taxon>
    </lineage>
</organism>
<feature type="transmembrane region" description="Helical" evidence="1">
    <location>
        <begin position="22"/>
        <end position="42"/>
    </location>
</feature>
<keyword evidence="1" id="KW-1133">Transmembrane helix</keyword>
<dbReference type="Proteomes" id="UP000595349">
    <property type="component" value="Chromosome"/>
</dbReference>
<feature type="transmembrane region" description="Helical" evidence="1">
    <location>
        <begin position="103"/>
        <end position="130"/>
    </location>
</feature>
<keyword evidence="1" id="KW-0812">Transmembrane</keyword>
<feature type="transmembrane region" description="Helical" evidence="1">
    <location>
        <begin position="181"/>
        <end position="200"/>
    </location>
</feature>
<keyword evidence="1" id="KW-0472">Membrane</keyword>
<keyword evidence="3" id="KW-1185">Reference proteome</keyword>
<feature type="transmembrane region" description="Helical" evidence="1">
    <location>
        <begin position="150"/>
        <end position="174"/>
    </location>
</feature>
<evidence type="ECO:0000256" key="1">
    <source>
        <dbReference type="SAM" id="Phobius"/>
    </source>
</evidence>
<proteinExistence type="predicted"/>
<feature type="transmembrane region" description="Helical" evidence="1">
    <location>
        <begin position="212"/>
        <end position="233"/>
    </location>
</feature>
<evidence type="ECO:0000313" key="2">
    <source>
        <dbReference type="EMBL" id="QQK81519.1"/>
    </source>
</evidence>
<reference evidence="2 3" key="1">
    <citation type="submission" date="2020-06" db="EMBL/GenBank/DDBJ databases">
        <title>Genomic analysis of Salicibibacter sp. NKC21-4.</title>
        <authorList>
            <person name="Oh Y.J."/>
        </authorList>
    </citation>
    <scope>NUCLEOTIDE SEQUENCE [LARGE SCALE GENOMIC DNA]</scope>
    <source>
        <strain evidence="2 3">NKC21-4</strain>
    </source>
</reference>
<sequence>MSLTEASRTGVIANQVRYKFKAYLDVFATLVIVQLLGVLLSFNGTAMSSYGGVATEMEVQYYTADVVMGVTIVWGFISSLLLTTKAYREDAFAFVTNRMTSHFSSIIFIGIFSVAGGITAVLSGFLLQVLMYYGAGYQDVLVSGGYTDPLYMLTGTTAAVLFIFLFSALGYFVGMLGQLHWVWVIVVPATIIAVTNVLNLNAMGVFFEESSFPMFVIKAVLSIAVLFTVSGLISNRLEVKR</sequence>
<accession>A0A7T6ZDJ4</accession>
<dbReference type="AlphaFoldDB" id="A0A7T6ZDJ4"/>
<dbReference type="KEGG" id="scib:HUG20_17440"/>